<gene>
    <name evidence="4" type="ORF">CJEDD_03950</name>
</gene>
<keyword evidence="5" id="KW-1185">Reference proteome</keyword>
<dbReference type="InterPro" id="IPR044055">
    <property type="entry name" value="RibLong"/>
</dbReference>
<feature type="domain" description="Long Rib" evidence="3">
    <location>
        <begin position="775"/>
        <end position="862"/>
    </location>
</feature>
<dbReference type="Proteomes" id="UP001218071">
    <property type="component" value="Chromosome"/>
</dbReference>
<evidence type="ECO:0000256" key="2">
    <source>
        <dbReference type="SAM" id="Phobius"/>
    </source>
</evidence>
<name>A0ABY7UIC7_9CORY</name>
<feature type="compositionally biased region" description="Polar residues" evidence="1">
    <location>
        <begin position="489"/>
        <end position="503"/>
    </location>
</feature>
<feature type="region of interest" description="Disordered" evidence="1">
    <location>
        <begin position="612"/>
        <end position="633"/>
    </location>
</feature>
<reference evidence="4 5" key="1">
    <citation type="submission" date="2020-10" db="EMBL/GenBank/DDBJ databases">
        <title>Complete genome sequence of Corynebacterium jeddahense DSM 45997, type strain of Corynebacterium jeddahense.</title>
        <authorList>
            <person name="Busche T."/>
            <person name="Kalinowski J."/>
            <person name="Ruckert C."/>
        </authorList>
    </citation>
    <scope>NUCLEOTIDE SEQUENCE [LARGE SCALE GENOMIC DNA]</scope>
    <source>
        <strain evidence="4 5">DSM 45997</strain>
    </source>
</reference>
<evidence type="ECO:0000256" key="1">
    <source>
        <dbReference type="SAM" id="MobiDB-lite"/>
    </source>
</evidence>
<dbReference type="NCBIfam" id="NF038186">
    <property type="entry name" value="YPDG_rpt"/>
    <property type="match status" value="3"/>
</dbReference>
<keyword evidence="2" id="KW-0812">Transmembrane</keyword>
<evidence type="ECO:0000259" key="3">
    <source>
        <dbReference type="Pfam" id="PF18957"/>
    </source>
</evidence>
<organism evidence="4 5">
    <name type="scientific">Corynebacterium jeddahense</name>
    <dbReference type="NCBI Taxonomy" id="1414719"/>
    <lineage>
        <taxon>Bacteria</taxon>
        <taxon>Bacillati</taxon>
        <taxon>Actinomycetota</taxon>
        <taxon>Actinomycetes</taxon>
        <taxon>Mycobacteriales</taxon>
        <taxon>Corynebacteriaceae</taxon>
        <taxon>Corynebacterium</taxon>
    </lineage>
</organism>
<feature type="region of interest" description="Disordered" evidence="1">
    <location>
        <begin position="478"/>
        <end position="503"/>
    </location>
</feature>
<feature type="transmembrane region" description="Helical" evidence="2">
    <location>
        <begin position="974"/>
        <end position="993"/>
    </location>
</feature>
<keyword evidence="2" id="KW-1133">Transmembrane helix</keyword>
<accession>A0ABY7UIC7</accession>
<evidence type="ECO:0000313" key="5">
    <source>
        <dbReference type="Proteomes" id="UP001218071"/>
    </source>
</evidence>
<feature type="region of interest" description="Disordered" evidence="1">
    <location>
        <begin position="1"/>
        <end position="26"/>
    </location>
</feature>
<sequence length="1010" mass="105072">MLFDAFLPSHPDPHPANKESPMSARHNQRFDRALRRTVAAATSFAVAVSAVAVPVLSTDTGARAVAQTEYTLSATATKDSLGGGGWLGTIRLADGDYTPKTIRSVRLHFGSNAGAGLGFPAEDTYDVRLVRGTSQLQDLGTLTGFGGSDTAGNRWLDVDLPEDVTLTDGAGLQIRKPGAANTLPIRAGVTAQGPTATGYPEARLSTPTEAVTPTVTAGPRTVTVLAPATTVTPTVTRTTSSTTTAAPTTVTQQARPTTITPRAIRTTTPTVTAAPITTTVQAPAVTITPTATIRSTPTVTAPTNTVTVTAPAVTRRAQAVTVTPVVTVTSTPTETVRLTTTPTAVRQVTAVGPTQTVTAPTVSAPAQTVTNTPTNYAESTVTAAPVTVTQTLASTITPTVTEKPSSFGWGPIEVSAGEIKVAERVPQLNSDPIITTMITTPPTTVVQTLQPTLETRTFVTTQNNTPVTSTTTVMRPPVTTTAVRPGEPTTVTSTLPAVEPSQSEGFTTGRVVKVGDNGSTEPVETAAEWIEVQPNGALVVAPPTGTKAGEYRVEVIDPTGEPETVTVTVRPELSMAERYVVTAPDVVTPAGSEGLSAIPRADVTEGGLRYPDRALPKGTKFRTTHPGASVDKHGRVRFTPPANAKPGRVNVPVNVTFPDDSTGSFTVVFEVGEPLMQHRFPVEYGKSAPVPAGSSATVSLGKHAQLPKGTTFGLRNGASLRGWLVSVNEETGAVRATPPSADANSLTVPVVAFFPDGSTRELNAQFEVAGADTQAAQTNPPYQPATATPGTKVRVALTGEVPAGTRFELVGTPREDIAVDPVTGEVTVTVPEQASEDEPLTTRVRALFPDGSAREITATVNVVNQATAFKPEFPRTEVRIGEKASLSQVRNVPVGTKFAIPDTFKKDGWTVTINEETGQLSVTTDATVPNKQEVLVPVSLTYPDGSTATIAVPVTAVQPTSADGAATGSSTIDIVVVLIGALAAIGATGYALWLNQDEVRRFLNQLGINI</sequence>
<evidence type="ECO:0000313" key="4">
    <source>
        <dbReference type="EMBL" id="WCZ38405.1"/>
    </source>
</evidence>
<feature type="domain" description="Long Rib" evidence="3">
    <location>
        <begin position="609"/>
        <end position="671"/>
    </location>
</feature>
<feature type="domain" description="Long Rib" evidence="3">
    <location>
        <begin position="866"/>
        <end position="955"/>
    </location>
</feature>
<feature type="domain" description="Long Rib" evidence="3">
    <location>
        <begin position="684"/>
        <end position="768"/>
    </location>
</feature>
<protein>
    <submittedName>
        <fullName evidence="4">Rib/alpha-like repeat protein</fullName>
    </submittedName>
</protein>
<dbReference type="Pfam" id="PF18957">
    <property type="entry name" value="RibLong"/>
    <property type="match status" value="4"/>
</dbReference>
<proteinExistence type="predicted"/>
<keyword evidence="2" id="KW-0472">Membrane</keyword>
<dbReference type="EMBL" id="CP063194">
    <property type="protein sequence ID" value="WCZ38405.1"/>
    <property type="molecule type" value="Genomic_DNA"/>
</dbReference>